<dbReference type="Pfam" id="PF13738">
    <property type="entry name" value="Pyr_redox_3"/>
    <property type="match status" value="1"/>
</dbReference>
<reference evidence="1" key="2">
    <citation type="submission" date="2020-09" db="EMBL/GenBank/DDBJ databases">
        <authorList>
            <person name="Sun Q."/>
            <person name="Ohkuma M."/>
        </authorList>
    </citation>
    <scope>NUCLEOTIDE SEQUENCE</scope>
    <source>
        <strain evidence="1">JCM 4059</strain>
    </source>
</reference>
<dbReference type="EMBL" id="BNBD01000002">
    <property type="protein sequence ID" value="GHF32794.1"/>
    <property type="molecule type" value="Genomic_DNA"/>
</dbReference>
<evidence type="ECO:0000313" key="1">
    <source>
        <dbReference type="EMBL" id="GHF32794.1"/>
    </source>
</evidence>
<dbReference type="GO" id="GO:0004497">
    <property type="term" value="F:monooxygenase activity"/>
    <property type="evidence" value="ECO:0007669"/>
    <property type="project" value="UniProtKB-KW"/>
</dbReference>
<dbReference type="InterPro" id="IPR051209">
    <property type="entry name" value="FAD-bind_Monooxygenase_sf"/>
</dbReference>
<keyword evidence="2" id="KW-1185">Reference proteome</keyword>
<dbReference type="PANTHER" id="PTHR42877:SF4">
    <property type="entry name" value="FAD_NAD(P)-BINDING DOMAIN-CONTAINING PROTEIN-RELATED"/>
    <property type="match status" value="1"/>
</dbReference>
<dbReference type="AlphaFoldDB" id="A0A919B0R9"/>
<reference evidence="1" key="1">
    <citation type="journal article" date="2014" name="Int. J. Syst. Evol. Microbiol.">
        <title>Complete genome sequence of Corynebacterium casei LMG S-19264T (=DSM 44701T), isolated from a smear-ripened cheese.</title>
        <authorList>
            <consortium name="US DOE Joint Genome Institute (JGI-PGF)"/>
            <person name="Walter F."/>
            <person name="Albersmeier A."/>
            <person name="Kalinowski J."/>
            <person name="Ruckert C."/>
        </authorList>
    </citation>
    <scope>NUCLEOTIDE SEQUENCE</scope>
    <source>
        <strain evidence="1">JCM 4059</strain>
    </source>
</reference>
<proteinExistence type="predicted"/>
<dbReference type="RefSeq" id="WP_229890635.1">
    <property type="nucleotide sequence ID" value="NZ_BNBD01000002.1"/>
</dbReference>
<accession>A0A919B0R9</accession>
<dbReference type="SUPFAM" id="SSF51905">
    <property type="entry name" value="FAD/NAD(P)-binding domain"/>
    <property type="match status" value="1"/>
</dbReference>
<dbReference type="Proteomes" id="UP000638313">
    <property type="component" value="Unassembled WGS sequence"/>
</dbReference>
<evidence type="ECO:0000313" key="2">
    <source>
        <dbReference type="Proteomes" id="UP000638313"/>
    </source>
</evidence>
<dbReference type="PANTHER" id="PTHR42877">
    <property type="entry name" value="L-ORNITHINE N(5)-MONOOXYGENASE-RELATED"/>
    <property type="match status" value="1"/>
</dbReference>
<organism evidence="1 2">
    <name type="scientific">Streptomyces mashuensis</name>
    <dbReference type="NCBI Taxonomy" id="33904"/>
    <lineage>
        <taxon>Bacteria</taxon>
        <taxon>Bacillati</taxon>
        <taxon>Actinomycetota</taxon>
        <taxon>Actinomycetes</taxon>
        <taxon>Kitasatosporales</taxon>
        <taxon>Streptomycetaceae</taxon>
        <taxon>Streptomyces</taxon>
    </lineage>
</organism>
<keyword evidence="1" id="KW-0503">Monooxygenase</keyword>
<dbReference type="InterPro" id="IPR036188">
    <property type="entry name" value="FAD/NAD-bd_sf"/>
</dbReference>
<comment type="caution">
    <text evidence="1">The sequence shown here is derived from an EMBL/GenBank/DDBJ whole genome shotgun (WGS) entry which is preliminary data.</text>
</comment>
<gene>
    <name evidence="1" type="primary">hapE</name>
    <name evidence="1" type="ORF">GCM10010218_12320</name>
</gene>
<keyword evidence="1" id="KW-0560">Oxidoreductase</keyword>
<protein>
    <submittedName>
        <fullName evidence="1">4-hydroxyacetophenone monooxygenase</fullName>
    </submittedName>
</protein>
<name>A0A919B0R9_9ACTN</name>
<dbReference type="Gene3D" id="3.50.50.60">
    <property type="entry name" value="FAD/NAD(P)-binding domain"/>
    <property type="match status" value="2"/>
</dbReference>
<sequence length="487" mass="54382">MQTEFKTVIIGAGMSGLAMAARLKLAGETSFTLLEKAGSLGGTWRDNTYPGAACDVQSHLYWFSFGDQPDWSRVYAAQPEILHNIELFAEQYELEQFIQFGVEVAEASWCDERQCWVVRTSDGREIRAQVLITAWGQLNQPSYGSIQGRESFAGTSVHTARWPRDLDLAGKRVACIGSGASAVQLVPAIAGQTAHLTVFQRSPNYLLPRQDRALDTGERQALRDDPARYTELRESLYRERDGWAAGLALDGNDVREQFEKICADFLESQVPDPELREKLRPAYEFGCKRVLITDDYYPALMRDDVDLVDERIDRVEPGGIRTADGQLHEVDVIVYATGFRTLEVTGGVTITGRGGRPLRDAWGDGPQAYLGMTVSGFPNMFMLYGPNTNLGHHSVLFMVESQIDYVLRAVEALREQSAAAFDIRPEVLAEYNETIQRQLSATAFAGSCTSWYKTATGRVVNNWPGSIEDYRQATKDFVLEHYEVLGK</sequence>